<evidence type="ECO:0000256" key="6">
    <source>
        <dbReference type="NCBIfam" id="TIGR01225"/>
    </source>
</evidence>
<organism evidence="9 10">
    <name type="scientific">Pseudomonas syringae</name>
    <dbReference type="NCBI Taxonomy" id="317"/>
    <lineage>
        <taxon>Bacteria</taxon>
        <taxon>Pseudomonadati</taxon>
        <taxon>Pseudomonadota</taxon>
        <taxon>Gammaproteobacteria</taxon>
        <taxon>Pseudomonadales</taxon>
        <taxon>Pseudomonadaceae</taxon>
        <taxon>Pseudomonas</taxon>
    </lineage>
</organism>
<dbReference type="SUPFAM" id="SSF48557">
    <property type="entry name" value="L-aspartase-like"/>
    <property type="match status" value="1"/>
</dbReference>
<dbReference type="GO" id="GO:0004397">
    <property type="term" value="F:histidine ammonia-lyase activity"/>
    <property type="evidence" value="ECO:0007669"/>
    <property type="project" value="UniProtKB-UniRule"/>
</dbReference>
<comment type="pathway">
    <text evidence="1">Amino-acid degradation; L-histidine degradation into L-glutamate; N-formimidoyl-L-glutamate from L-histidine: step 1/3.</text>
</comment>
<dbReference type="UniPathway" id="UPA00379">
    <property type="reaction ID" value="UER00549"/>
</dbReference>
<dbReference type="RefSeq" id="WP_047573111.1">
    <property type="nucleotide sequence ID" value="NZ_JPQT01000095.1"/>
</dbReference>
<dbReference type="NCBIfam" id="TIGR01225">
    <property type="entry name" value="hutH"/>
    <property type="match status" value="1"/>
</dbReference>
<dbReference type="EC" id="4.3.1.3" evidence="2 6"/>
<evidence type="ECO:0000256" key="8">
    <source>
        <dbReference type="SAM" id="MobiDB-lite"/>
    </source>
</evidence>
<dbReference type="NCBIfam" id="NF006871">
    <property type="entry name" value="PRK09367.1"/>
    <property type="match status" value="1"/>
</dbReference>
<dbReference type="Gene3D" id="1.10.275.10">
    <property type="entry name" value="Fumarase/aspartase (N-terminal domain)"/>
    <property type="match status" value="1"/>
</dbReference>
<gene>
    <name evidence="9" type="ORF">IV02_06585</name>
</gene>
<dbReference type="FunFam" id="1.20.200.10:FF:000003">
    <property type="entry name" value="Histidine ammonia-lyase"/>
    <property type="match status" value="1"/>
</dbReference>
<dbReference type="GO" id="GO:0019556">
    <property type="term" value="P:L-histidine catabolic process to glutamate and formamide"/>
    <property type="evidence" value="ECO:0007669"/>
    <property type="project" value="UniProtKB-UniPathway"/>
</dbReference>
<evidence type="ECO:0000256" key="1">
    <source>
        <dbReference type="ARBA" id="ARBA00005113"/>
    </source>
</evidence>
<dbReference type="GO" id="GO:0005737">
    <property type="term" value="C:cytoplasm"/>
    <property type="evidence" value="ECO:0007669"/>
    <property type="project" value="InterPro"/>
</dbReference>
<comment type="similarity">
    <text evidence="7">Belongs to the PAL/histidase family.</text>
</comment>
<evidence type="ECO:0000256" key="5">
    <source>
        <dbReference type="ARBA" id="ARBA00049269"/>
    </source>
</evidence>
<proteinExistence type="inferred from homology"/>
<comment type="caution">
    <text evidence="9">The sequence shown here is derived from an EMBL/GenBank/DDBJ whole genome shotgun (WGS) entry which is preliminary data.</text>
</comment>
<dbReference type="PATRIC" id="fig|317.174.peg.1340"/>
<dbReference type="EMBL" id="JPQT01000095">
    <property type="protein sequence ID" value="KFE52796.1"/>
    <property type="molecule type" value="Genomic_DNA"/>
</dbReference>
<evidence type="ECO:0000313" key="9">
    <source>
        <dbReference type="EMBL" id="KFE52796.1"/>
    </source>
</evidence>
<feature type="compositionally biased region" description="Low complexity" evidence="8">
    <location>
        <begin position="527"/>
        <end position="541"/>
    </location>
</feature>
<feature type="region of interest" description="Disordered" evidence="8">
    <location>
        <begin position="527"/>
        <end position="558"/>
    </location>
</feature>
<keyword evidence="3" id="KW-0369">Histidine metabolism</keyword>
<dbReference type="AlphaFoldDB" id="A0A085VBI3"/>
<evidence type="ECO:0000256" key="2">
    <source>
        <dbReference type="ARBA" id="ARBA00012994"/>
    </source>
</evidence>
<dbReference type="FunFam" id="1.10.275.10:FF:000005">
    <property type="entry name" value="Histidine ammonia-lyase"/>
    <property type="match status" value="1"/>
</dbReference>
<name>A0A085VBI3_PSESX</name>
<evidence type="ECO:0000313" key="10">
    <source>
        <dbReference type="Proteomes" id="UP000028643"/>
    </source>
</evidence>
<dbReference type="GO" id="GO:0019557">
    <property type="term" value="P:L-histidine catabolic process to glutamate and formate"/>
    <property type="evidence" value="ECO:0007669"/>
    <property type="project" value="UniProtKB-UniPathway"/>
</dbReference>
<dbReference type="CDD" id="cd00332">
    <property type="entry name" value="PAL-HAL"/>
    <property type="match status" value="1"/>
</dbReference>
<evidence type="ECO:0000256" key="4">
    <source>
        <dbReference type="ARBA" id="ARBA00023239"/>
    </source>
</evidence>
<dbReference type="Pfam" id="PF00221">
    <property type="entry name" value="Lyase_aromatic"/>
    <property type="match status" value="1"/>
</dbReference>
<sequence length="558" mass="59108">MSPVEEIVIGEGPLRWQDVVAVARNGAHLSLSASAWARIDNAQAIVECIVASGERAYGVNTGLGALCNVSLHGEQLSQLSRNTLLSHACGVGAALPDEQTRAIICAAIINYTQGKSGLHRQVVEALLTLLNRQITPQVPSQGSVGYLTHMAHIGIALLGVGNVSYRGHIMPALQALDAEGLSPVVLGAKDGLCLVNGTPCMTGLSCLAIADAQRLTHWADVVGAMSFEALRGQLNAFDAEIIALKPHPGMQIVGSNLRSLLDGSEVLANSQGIRTQDALSIRSIPQVHGATRDQLAHATRQIEIELNSATDNPLLLGTPEAYRVVSQANPHGQSVAMAADLLAIAVAELGSIAERRLDRLINPTVSGLPAFLVSQPGVNSGMMIVQYVAASLCAENRQLAQPAVTDNYVTSGLQEDHLSMGTNAALKLHRVLDNATQILAIEYLLAAQAFEFLKGQRFGVGTDAAWRLLREQVPAYDEDRWLAPDIAASAALLRSEALLETVYRSCRNVAAINTAGARLAREYDGSDATNRSDAAASSRASLAPTNNIDGDPKTYRHP</sequence>
<dbReference type="InterPro" id="IPR005921">
    <property type="entry name" value="HutH"/>
</dbReference>
<comment type="catalytic activity">
    <reaction evidence="5">
        <text>L-histidine = trans-urocanate + NH4(+)</text>
        <dbReference type="Rhea" id="RHEA:21232"/>
        <dbReference type="ChEBI" id="CHEBI:17771"/>
        <dbReference type="ChEBI" id="CHEBI:28938"/>
        <dbReference type="ChEBI" id="CHEBI:57595"/>
        <dbReference type="EC" id="4.3.1.3"/>
    </reaction>
</comment>
<keyword evidence="4 7" id="KW-0456">Lyase</keyword>
<dbReference type="PANTHER" id="PTHR10362">
    <property type="entry name" value="HISTIDINE AMMONIA-LYASE"/>
    <property type="match status" value="1"/>
</dbReference>
<evidence type="ECO:0000256" key="7">
    <source>
        <dbReference type="RuleBase" id="RU003954"/>
    </source>
</evidence>
<dbReference type="InterPro" id="IPR008948">
    <property type="entry name" value="L-Aspartase-like"/>
</dbReference>
<protein>
    <recommendedName>
        <fullName evidence="2 6">Histidine ammonia-lyase</fullName>
        <ecNumber evidence="2 6">4.3.1.3</ecNumber>
    </recommendedName>
</protein>
<dbReference type="InterPro" id="IPR024083">
    <property type="entry name" value="Fumarase/histidase_N"/>
</dbReference>
<reference evidence="9 10" key="1">
    <citation type="submission" date="2014-07" db="EMBL/GenBank/DDBJ databases">
        <title>Draft Genome Sequences of Environmental Pseudomonas syringae strains.</title>
        <authorList>
            <person name="Baltrus D.A."/>
            <person name="Berge O."/>
            <person name="Morris C."/>
        </authorList>
    </citation>
    <scope>NUCLEOTIDE SEQUENCE [LARGE SCALE GENOMIC DNA]</scope>
    <source>
        <strain evidence="9 10">CEB003</strain>
    </source>
</reference>
<dbReference type="InterPro" id="IPR001106">
    <property type="entry name" value="Aromatic_Lyase"/>
</dbReference>
<dbReference type="Gene3D" id="1.20.200.10">
    <property type="entry name" value="Fumarase/aspartase (Central domain)"/>
    <property type="match status" value="1"/>
</dbReference>
<accession>A0A085VBI3</accession>
<dbReference type="Proteomes" id="UP000028643">
    <property type="component" value="Unassembled WGS sequence"/>
</dbReference>
<evidence type="ECO:0000256" key="3">
    <source>
        <dbReference type="ARBA" id="ARBA00022808"/>
    </source>
</evidence>